<dbReference type="InterPro" id="IPR015421">
    <property type="entry name" value="PyrdxlP-dep_Trfase_major"/>
</dbReference>
<evidence type="ECO:0000256" key="4">
    <source>
        <dbReference type="ARBA" id="ARBA00012085"/>
    </source>
</evidence>
<evidence type="ECO:0000256" key="7">
    <source>
        <dbReference type="ARBA" id="ARBA00029853"/>
    </source>
</evidence>
<dbReference type="AlphaFoldDB" id="A0A2R5GME3"/>
<dbReference type="GO" id="GO:0009086">
    <property type="term" value="P:methionine biosynthetic process"/>
    <property type="evidence" value="ECO:0007669"/>
    <property type="project" value="UniProtKB-ARBA"/>
</dbReference>
<dbReference type="GO" id="GO:0030170">
    <property type="term" value="F:pyridoxal phosphate binding"/>
    <property type="evidence" value="ECO:0007669"/>
    <property type="project" value="InterPro"/>
</dbReference>
<evidence type="ECO:0000313" key="11">
    <source>
        <dbReference type="Proteomes" id="UP000241890"/>
    </source>
</evidence>
<dbReference type="InterPro" id="IPR015422">
    <property type="entry name" value="PyrdxlP-dep_Trfase_small"/>
</dbReference>
<dbReference type="PANTHER" id="PTHR11808">
    <property type="entry name" value="TRANS-SULFURATION ENZYME FAMILY MEMBER"/>
    <property type="match status" value="1"/>
</dbReference>
<dbReference type="PANTHER" id="PTHR11808:SF15">
    <property type="entry name" value="CYSTATHIONINE GAMMA-LYASE"/>
    <property type="match status" value="1"/>
</dbReference>
<evidence type="ECO:0000256" key="1">
    <source>
        <dbReference type="ARBA" id="ARBA00001933"/>
    </source>
</evidence>
<keyword evidence="11" id="KW-1185">Reference proteome</keyword>
<comment type="caution">
    <text evidence="10">The sequence shown here is derived from an EMBL/GenBank/DDBJ whole genome shotgun (WGS) entry which is preliminary data.</text>
</comment>
<organism evidence="10 11">
    <name type="scientific">Hondaea fermentalgiana</name>
    <dbReference type="NCBI Taxonomy" id="2315210"/>
    <lineage>
        <taxon>Eukaryota</taxon>
        <taxon>Sar</taxon>
        <taxon>Stramenopiles</taxon>
        <taxon>Bigyra</taxon>
        <taxon>Labyrinthulomycetes</taxon>
        <taxon>Thraustochytrida</taxon>
        <taxon>Thraustochytriidae</taxon>
        <taxon>Hondaea</taxon>
    </lineage>
</organism>
<sequence length="395" mass="42333">MSTSKGTEYGDLGTRFVHAGNEPDPRTGAVTTPISLATTFAQVAPGETTGYEYSRTGNPTRNALQLSLAAAEGAAHCVAFASGCAALVAILHSTCRTGDKIVCIDDVYGGTQRYLRTCVEPIYGMKLEFVDFKDMSLVQKAVEGAKLVWLETPTNPNLEVTDIAAVAKVTNEAGALLVVDNTFLSPYLQNPLELGADIVAHSCTKSIAGHSDVVMGAVCLNNEDVHKQLLFFQNTLGSVPSPFDCYMCQRGLKTLHIRMQRSNENASVVAGFLEAHAQVVRVSWPGLASHPQFEIASRQQRGGGMVITFWVKPGDDGDKRAACRRFLAATKLFVCAESLGAVESLAESPSIMTHGSVPKEKRERLGIDDAMVRLSVGIESAQDLIADLDQALAQI</sequence>
<dbReference type="Proteomes" id="UP000241890">
    <property type="component" value="Unassembled WGS sequence"/>
</dbReference>
<dbReference type="FunFam" id="3.40.640.10:FF:000009">
    <property type="entry name" value="Cystathionine gamma-synthase homolog"/>
    <property type="match status" value="1"/>
</dbReference>
<name>A0A2R5GME3_9STRA</name>
<dbReference type="InterPro" id="IPR000277">
    <property type="entry name" value="Cys/Met-Metab_PyrdxlP-dep_enz"/>
</dbReference>
<dbReference type="EMBL" id="BEYU01000114">
    <property type="protein sequence ID" value="GBG32062.1"/>
    <property type="molecule type" value="Genomic_DNA"/>
</dbReference>
<keyword evidence="6" id="KW-0198">Cysteine biosynthesis</keyword>
<dbReference type="Gene3D" id="3.90.1150.10">
    <property type="entry name" value="Aspartate Aminotransferase, domain 1"/>
    <property type="match status" value="1"/>
</dbReference>
<protein>
    <recommendedName>
        <fullName evidence="4">cystathionine gamma-lyase</fullName>
        <ecNumber evidence="4">4.4.1.1</ecNumber>
    </recommendedName>
    <alternativeName>
        <fullName evidence="7">Gamma-cystathionase</fullName>
    </alternativeName>
</protein>
<evidence type="ECO:0000313" key="10">
    <source>
        <dbReference type="EMBL" id="GBG32062.1"/>
    </source>
</evidence>
<evidence type="ECO:0000256" key="3">
    <source>
        <dbReference type="ARBA" id="ARBA00009077"/>
    </source>
</evidence>
<proteinExistence type="inferred from homology"/>
<dbReference type="PIRSF" id="PIRSF001434">
    <property type="entry name" value="CGS"/>
    <property type="match status" value="1"/>
</dbReference>
<accession>A0A2R5GME3</accession>
<feature type="modified residue" description="N6-(pyridoxal phosphate)lysine" evidence="8">
    <location>
        <position position="205"/>
    </location>
</feature>
<dbReference type="InterPro" id="IPR015424">
    <property type="entry name" value="PyrdxlP-dep_Trfase"/>
</dbReference>
<reference evidence="10 11" key="1">
    <citation type="submission" date="2017-12" db="EMBL/GenBank/DDBJ databases">
        <title>Sequencing, de novo assembly and annotation of complete genome of a new Thraustochytrid species, strain FCC1311.</title>
        <authorList>
            <person name="Sedici K."/>
            <person name="Godart F."/>
            <person name="Aiese Cigliano R."/>
            <person name="Sanseverino W."/>
            <person name="Barakat M."/>
            <person name="Ortet P."/>
            <person name="Marechal E."/>
            <person name="Cagnac O."/>
            <person name="Amato A."/>
        </authorList>
    </citation>
    <scope>NUCLEOTIDE SEQUENCE [LARGE SCALE GENOMIC DNA]</scope>
</reference>
<comment type="similarity">
    <text evidence="3 9">Belongs to the trans-sulfuration enzymes family.</text>
</comment>
<dbReference type="Gene3D" id="3.40.640.10">
    <property type="entry name" value="Type I PLP-dependent aspartate aminotransferase-like (Major domain)"/>
    <property type="match status" value="1"/>
</dbReference>
<evidence type="ECO:0000256" key="9">
    <source>
        <dbReference type="RuleBase" id="RU362118"/>
    </source>
</evidence>
<keyword evidence="5 8" id="KW-0663">Pyridoxal phosphate</keyword>
<dbReference type="FunFam" id="3.90.1150.10:FF:000033">
    <property type="entry name" value="Cystathionine gamma-synthase"/>
    <property type="match status" value="1"/>
</dbReference>
<dbReference type="EC" id="4.4.1.1" evidence="4"/>
<gene>
    <name evidence="10" type="ORF">FCC1311_082872</name>
</gene>
<evidence type="ECO:0000256" key="5">
    <source>
        <dbReference type="ARBA" id="ARBA00022898"/>
    </source>
</evidence>
<comment type="cofactor">
    <cofactor evidence="1 9">
        <name>pyridoxal 5'-phosphate</name>
        <dbReference type="ChEBI" id="CHEBI:597326"/>
    </cofactor>
</comment>
<dbReference type="Pfam" id="PF01053">
    <property type="entry name" value="Cys_Met_Meta_PP"/>
    <property type="match status" value="1"/>
</dbReference>
<dbReference type="OrthoDB" id="3512640at2759"/>
<evidence type="ECO:0000256" key="6">
    <source>
        <dbReference type="ARBA" id="ARBA00023192"/>
    </source>
</evidence>
<dbReference type="CDD" id="cd00614">
    <property type="entry name" value="CGS_like"/>
    <property type="match status" value="1"/>
</dbReference>
<dbReference type="GO" id="GO:0019346">
    <property type="term" value="P:transsulfuration"/>
    <property type="evidence" value="ECO:0007669"/>
    <property type="project" value="InterPro"/>
</dbReference>
<dbReference type="GO" id="GO:0004123">
    <property type="term" value="F:cystathionine gamma-lyase activity"/>
    <property type="evidence" value="ECO:0007669"/>
    <property type="project" value="TreeGrafter"/>
</dbReference>
<evidence type="ECO:0000256" key="2">
    <source>
        <dbReference type="ARBA" id="ARBA00005038"/>
    </source>
</evidence>
<keyword evidence="6" id="KW-0028">Amino-acid biosynthesis</keyword>
<comment type="pathway">
    <text evidence="2">Amino-acid biosynthesis; L-cysteine biosynthesis; L-cysteine from L-homocysteine and L-serine: step 2/2.</text>
</comment>
<dbReference type="SUPFAM" id="SSF53383">
    <property type="entry name" value="PLP-dependent transferases"/>
    <property type="match status" value="1"/>
</dbReference>
<dbReference type="InParanoid" id="A0A2R5GME3"/>
<evidence type="ECO:0000256" key="8">
    <source>
        <dbReference type="PIRSR" id="PIRSR001434-2"/>
    </source>
</evidence>
<dbReference type="GO" id="GO:0005737">
    <property type="term" value="C:cytoplasm"/>
    <property type="evidence" value="ECO:0007669"/>
    <property type="project" value="TreeGrafter"/>
</dbReference>
<dbReference type="GO" id="GO:0019343">
    <property type="term" value="P:cysteine biosynthetic process via cystathionine"/>
    <property type="evidence" value="ECO:0007669"/>
    <property type="project" value="TreeGrafter"/>
</dbReference>
<keyword evidence="10" id="KW-0456">Lyase</keyword>